<comment type="subcellular location">
    <subcellularLocation>
        <location evidence="1">Secreted</location>
    </subcellularLocation>
</comment>
<dbReference type="InterPro" id="IPR003119">
    <property type="entry name" value="SAP_A"/>
</dbReference>
<dbReference type="PROSITE" id="PS50015">
    <property type="entry name" value="SAP_B"/>
    <property type="match status" value="1"/>
</dbReference>
<keyword evidence="5" id="KW-0325">Glycoprotein</keyword>
<comment type="caution">
    <text evidence="7">The sequence shown here is derived from an EMBL/GenBank/DDBJ whole genome shotgun (WGS) entry which is preliminary data.</text>
</comment>
<dbReference type="EMBL" id="CAJOAZ010024694">
    <property type="protein sequence ID" value="CAF4386849.1"/>
    <property type="molecule type" value="Genomic_DNA"/>
</dbReference>
<feature type="non-terminal residue" evidence="7">
    <location>
        <position position="129"/>
    </location>
</feature>
<feature type="non-terminal residue" evidence="7">
    <location>
        <position position="1"/>
    </location>
</feature>
<dbReference type="PANTHER" id="PTHR11480">
    <property type="entry name" value="SAPOSIN-RELATED"/>
    <property type="match status" value="1"/>
</dbReference>
<evidence type="ECO:0000256" key="4">
    <source>
        <dbReference type="ARBA" id="ARBA00023157"/>
    </source>
</evidence>
<evidence type="ECO:0000313" key="8">
    <source>
        <dbReference type="Proteomes" id="UP000663844"/>
    </source>
</evidence>
<dbReference type="GO" id="GO:0005576">
    <property type="term" value="C:extracellular region"/>
    <property type="evidence" value="ECO:0007669"/>
    <property type="project" value="UniProtKB-SubCell"/>
</dbReference>
<evidence type="ECO:0000256" key="2">
    <source>
        <dbReference type="ARBA" id="ARBA00022525"/>
    </source>
</evidence>
<organism evidence="7 8">
    <name type="scientific">Adineta steineri</name>
    <dbReference type="NCBI Taxonomy" id="433720"/>
    <lineage>
        <taxon>Eukaryota</taxon>
        <taxon>Metazoa</taxon>
        <taxon>Spiralia</taxon>
        <taxon>Gnathifera</taxon>
        <taxon>Rotifera</taxon>
        <taxon>Eurotatoria</taxon>
        <taxon>Bdelloidea</taxon>
        <taxon>Adinetida</taxon>
        <taxon>Adinetidae</taxon>
        <taxon>Adineta</taxon>
    </lineage>
</organism>
<dbReference type="InterPro" id="IPR011001">
    <property type="entry name" value="Saposin-like"/>
</dbReference>
<gene>
    <name evidence="7" type="ORF">OXD698_LOCUS50676</name>
</gene>
<dbReference type="InterPro" id="IPR008139">
    <property type="entry name" value="SaposinB_dom"/>
</dbReference>
<keyword evidence="2" id="KW-0964">Secreted</keyword>
<dbReference type="AlphaFoldDB" id="A0A820NF94"/>
<dbReference type="Pfam" id="PF02199">
    <property type="entry name" value="SapA"/>
    <property type="match status" value="1"/>
</dbReference>
<feature type="domain" description="Saposin B-type" evidence="6">
    <location>
        <begin position="18"/>
        <end position="100"/>
    </location>
</feature>
<dbReference type="Gene3D" id="1.10.225.10">
    <property type="entry name" value="Saposin-like"/>
    <property type="match status" value="1"/>
</dbReference>
<evidence type="ECO:0000256" key="3">
    <source>
        <dbReference type="ARBA" id="ARBA00022729"/>
    </source>
</evidence>
<evidence type="ECO:0000313" key="7">
    <source>
        <dbReference type="EMBL" id="CAF4386849.1"/>
    </source>
</evidence>
<proteinExistence type="predicted"/>
<dbReference type="InterPro" id="IPR051428">
    <property type="entry name" value="Sphingo_Act-Surfact_Prot"/>
</dbReference>
<evidence type="ECO:0000256" key="1">
    <source>
        <dbReference type="ARBA" id="ARBA00004613"/>
    </source>
</evidence>
<keyword evidence="3" id="KW-0732">Signal</keyword>
<reference evidence="7" key="1">
    <citation type="submission" date="2021-02" db="EMBL/GenBank/DDBJ databases">
        <authorList>
            <person name="Nowell W R."/>
        </authorList>
    </citation>
    <scope>NUCLEOTIDE SEQUENCE</scope>
</reference>
<evidence type="ECO:0000259" key="6">
    <source>
        <dbReference type="PROSITE" id="PS50015"/>
    </source>
</evidence>
<accession>A0A820NF94</accession>
<name>A0A820NF94_9BILA</name>
<sequence>HCTDTAWVNDNKYALVDSSTTCKWCQKILENTYNGIQNLVNDETVIVSKLAEGCKLLSPNDFSSKCTNIINTYGTSVTSLMKNKRYATICRLMSICSSEPTIENPPVIVGQKRCTWGPSYWCSSLRNSR</sequence>
<evidence type="ECO:0000256" key="5">
    <source>
        <dbReference type="ARBA" id="ARBA00023180"/>
    </source>
</evidence>
<protein>
    <recommendedName>
        <fullName evidence="6">Saposin B-type domain-containing protein</fullName>
    </recommendedName>
</protein>
<keyword evidence="4" id="KW-1015">Disulfide bond</keyword>
<dbReference type="SUPFAM" id="SSF47862">
    <property type="entry name" value="Saposin"/>
    <property type="match status" value="1"/>
</dbReference>
<dbReference type="Proteomes" id="UP000663844">
    <property type="component" value="Unassembled WGS sequence"/>
</dbReference>